<feature type="region of interest" description="Disordered" evidence="1">
    <location>
        <begin position="503"/>
        <end position="522"/>
    </location>
</feature>
<feature type="region of interest" description="Disordered" evidence="1">
    <location>
        <begin position="1"/>
        <end position="41"/>
    </location>
</feature>
<reference evidence="2" key="2">
    <citation type="submission" date="2020-09" db="EMBL/GenBank/DDBJ databases">
        <title>Reference genome assembly for Australian Ascochyta lentis isolate Al4.</title>
        <authorList>
            <person name="Lee R.C."/>
            <person name="Farfan-Caceres L.M."/>
            <person name="Debler J.W."/>
            <person name="Williams A.H."/>
            <person name="Henares B.M."/>
        </authorList>
    </citation>
    <scope>NUCLEOTIDE SEQUENCE</scope>
    <source>
        <strain evidence="2">Al4</strain>
    </source>
</reference>
<dbReference type="OrthoDB" id="4159781at2759"/>
<organism evidence="2 3">
    <name type="scientific">Ascochyta lentis</name>
    <dbReference type="NCBI Taxonomy" id="205686"/>
    <lineage>
        <taxon>Eukaryota</taxon>
        <taxon>Fungi</taxon>
        <taxon>Dikarya</taxon>
        <taxon>Ascomycota</taxon>
        <taxon>Pezizomycotina</taxon>
        <taxon>Dothideomycetes</taxon>
        <taxon>Pleosporomycetidae</taxon>
        <taxon>Pleosporales</taxon>
        <taxon>Pleosporineae</taxon>
        <taxon>Didymellaceae</taxon>
        <taxon>Ascochyta</taxon>
    </lineage>
</organism>
<dbReference type="PANTHER" id="PTHR37540:SF5">
    <property type="entry name" value="TRANSCRIPTION FACTOR DOMAIN-CONTAINING PROTEIN"/>
    <property type="match status" value="1"/>
</dbReference>
<proteinExistence type="predicted"/>
<reference evidence="2" key="1">
    <citation type="submission" date="2018-12" db="EMBL/GenBank/DDBJ databases">
        <authorList>
            <person name="Syme R.A."/>
            <person name="Farfan-Caceres L."/>
            <person name="Lichtenzveig J."/>
        </authorList>
    </citation>
    <scope>NUCLEOTIDE SEQUENCE</scope>
    <source>
        <strain evidence="2">Al4</strain>
    </source>
</reference>
<dbReference type="AlphaFoldDB" id="A0A8H7MD58"/>
<accession>A0A8H7MD58</accession>
<sequence>MVSMSVSSLRNNPAPRQRRSLSPPTVGTAATANNKNNNGGGAFSFIVGNTPAEMKSKKHMTIVRKAAMRSFLEHDKKTDKKHSRIQFRNEDSKASRPSTENHDEPLDDSVHEEWIGLNRAENKGYRKQSKASWSTISQRSQEISILETQTSSVHVLEPPPIVVPSRTDDQGRKLPYDRRETPLFVSFGEGIDPFGTMFQSRYKLVSVERMKFLCARFFGTRAMGQYWIPTVLSSPHTFLSTLSVASSHLDAILERDTESIETLSLRQEIMHLIDQNIVHPNKQVDDLNITALIQLIASEVIGREEGALRFHEKGIEAMITQRGGLNDLGVSGYLASTISWILLESAILREDRPRTMYSDYCTSRSTRKYPPIATIPESPIYRPRPQFETLKKSKCCTQESLALLNDVQTMMELFLCPTKAYRRDSRNLLSLYKDITTKYRPISELRGPNDRTKNDFKYEAIRIAAVLQATAIMRRVPLSKALSHAAATVSKQLSSLYTFPATSQSNDFPASPTSPTNIRHESMTNLTTSPSYAASLISSQPPSSYFDASRSSVSSVVTSHPSISSSISHPSFSSISTSHSSISSITASRPSIYPVNSRPHQSVVAPSPFDYNPFYQFTSTPTPDEPTALLIDLKVVLESSNMSECWQDMAGVLLWIALTVGAASHENESKVLKKWYSALSMRASVLLCFEHPEAVHATMLKMGQVVEALSEADASEGEAPEKKRRTAK</sequence>
<dbReference type="Proteomes" id="UP000651452">
    <property type="component" value="Unassembled WGS sequence"/>
</dbReference>
<keyword evidence="3" id="KW-1185">Reference proteome</keyword>
<feature type="region of interest" description="Disordered" evidence="1">
    <location>
        <begin position="73"/>
        <end position="106"/>
    </location>
</feature>
<evidence type="ECO:0000313" key="2">
    <source>
        <dbReference type="EMBL" id="KAF9695856.1"/>
    </source>
</evidence>
<name>A0A8H7MD58_9PLEO</name>
<dbReference type="PANTHER" id="PTHR37540">
    <property type="entry name" value="TRANSCRIPTION FACTOR (ACR-2), PUTATIVE-RELATED-RELATED"/>
    <property type="match status" value="1"/>
</dbReference>
<evidence type="ECO:0000256" key="1">
    <source>
        <dbReference type="SAM" id="MobiDB-lite"/>
    </source>
</evidence>
<comment type="caution">
    <text evidence="2">The sequence shown here is derived from an EMBL/GenBank/DDBJ whole genome shotgun (WGS) entry which is preliminary data.</text>
</comment>
<evidence type="ECO:0000313" key="3">
    <source>
        <dbReference type="Proteomes" id="UP000651452"/>
    </source>
</evidence>
<protein>
    <submittedName>
        <fullName evidence="2">Uncharacterized protein</fullName>
    </submittedName>
</protein>
<feature type="compositionally biased region" description="Polar residues" evidence="1">
    <location>
        <begin position="1"/>
        <end position="11"/>
    </location>
</feature>
<gene>
    <name evidence="2" type="ORF">EKO04_005974</name>
</gene>
<dbReference type="EMBL" id="RZGK01000010">
    <property type="protein sequence ID" value="KAF9695856.1"/>
    <property type="molecule type" value="Genomic_DNA"/>
</dbReference>
<feature type="compositionally biased region" description="Low complexity" evidence="1">
    <location>
        <begin position="27"/>
        <end position="37"/>
    </location>
</feature>
<feature type="compositionally biased region" description="Basic and acidic residues" evidence="1">
    <location>
        <begin position="87"/>
        <end position="106"/>
    </location>
</feature>